<proteinExistence type="inferred from homology"/>
<dbReference type="GO" id="GO:0015031">
    <property type="term" value="P:protein transport"/>
    <property type="evidence" value="ECO:0007669"/>
    <property type="project" value="UniProtKB-KW"/>
</dbReference>
<reference evidence="16" key="1">
    <citation type="submission" date="2023-07" db="EMBL/GenBank/DDBJ databases">
        <title>Bird 10,000 Genomes (B10K) Project - Family phase.</title>
        <authorList>
            <person name="Zhang G."/>
        </authorList>
    </citation>
    <scope>NUCLEOTIDE SEQUENCE [LARGE SCALE GENOMIC DNA]</scope>
</reference>
<keyword evidence="10 14" id="KW-1133">Transmembrane helix</keyword>
<evidence type="ECO:0000256" key="1">
    <source>
        <dbReference type="ARBA" id="ARBA00004129"/>
    </source>
</evidence>
<dbReference type="GO" id="GO:0000139">
    <property type="term" value="C:Golgi membrane"/>
    <property type="evidence" value="ECO:0007669"/>
    <property type="project" value="UniProtKB-SubCell"/>
</dbReference>
<feature type="transmembrane region" description="Helical" evidence="14">
    <location>
        <begin position="84"/>
        <end position="102"/>
    </location>
</feature>
<evidence type="ECO:0000313" key="15">
    <source>
        <dbReference type="EMBL" id="NXD18643.1"/>
    </source>
</evidence>
<sequence>YLTCSYVTLWLVFGKFRATYEGSCDTFRVELLVAPAALLALLVNHDFTPLEILWTFSIYLEAVAVLPQLFMLSRTGRADAITSHYLVALGLYRGLYVAHWLWRYVAEGFVDLLALLAGLVQTILYCDFFYLY</sequence>
<dbReference type="Proteomes" id="UP000661971">
    <property type="component" value="Unassembled WGS sequence"/>
</dbReference>
<evidence type="ECO:0000256" key="13">
    <source>
        <dbReference type="ARBA" id="ARBA00023329"/>
    </source>
</evidence>
<keyword evidence="9" id="KW-0653">Protein transport</keyword>
<keyword evidence="16" id="KW-1185">Reference proteome</keyword>
<evidence type="ECO:0000256" key="12">
    <source>
        <dbReference type="ARBA" id="ARBA00023170"/>
    </source>
</evidence>
<comment type="similarity">
    <text evidence="4">Belongs to the ERD2 family.</text>
</comment>
<keyword evidence="8" id="KW-0931">ER-Golgi transport</keyword>
<dbReference type="PANTHER" id="PTHR10585">
    <property type="entry name" value="ER LUMEN PROTEIN RETAINING RECEPTOR"/>
    <property type="match status" value="1"/>
</dbReference>
<feature type="non-terminal residue" evidence="15">
    <location>
        <position position="132"/>
    </location>
</feature>
<dbReference type="GO" id="GO:0030663">
    <property type="term" value="C:COPI-coated vesicle membrane"/>
    <property type="evidence" value="ECO:0007669"/>
    <property type="project" value="UniProtKB-SubCell"/>
</dbReference>
<feature type="non-terminal residue" evidence="15">
    <location>
        <position position="1"/>
    </location>
</feature>
<keyword evidence="11 14" id="KW-0472">Membrane</keyword>
<keyword evidence="13" id="KW-0968">Cytoplasmic vesicle</keyword>
<feature type="transmembrane region" description="Helical" evidence="14">
    <location>
        <begin position="52"/>
        <end position="72"/>
    </location>
</feature>
<dbReference type="AlphaFoldDB" id="A0A851TRV8"/>
<dbReference type="GO" id="GO:0046923">
    <property type="term" value="F:ER retention sequence binding"/>
    <property type="evidence" value="ECO:0007669"/>
    <property type="project" value="InterPro"/>
</dbReference>
<evidence type="ECO:0000256" key="2">
    <source>
        <dbReference type="ARBA" id="ARBA00004477"/>
    </source>
</evidence>
<protein>
    <submittedName>
        <fullName evidence="15">ERD21 protein</fullName>
    </submittedName>
</protein>
<dbReference type="GO" id="GO:0006621">
    <property type="term" value="P:protein retention in ER lumen"/>
    <property type="evidence" value="ECO:0007669"/>
    <property type="project" value="InterPro"/>
</dbReference>
<evidence type="ECO:0000256" key="6">
    <source>
        <dbReference type="ARBA" id="ARBA00022692"/>
    </source>
</evidence>
<feature type="transmembrane region" description="Helical" evidence="14">
    <location>
        <begin position="108"/>
        <end position="131"/>
    </location>
</feature>
<dbReference type="Pfam" id="PF00810">
    <property type="entry name" value="ER_lumen_recept"/>
    <property type="match status" value="1"/>
</dbReference>
<comment type="subcellular location">
    <subcellularLocation>
        <location evidence="1">Cytoplasmic vesicle</location>
        <location evidence="1">COPI-coated vesicle membrane</location>
        <topology evidence="1">Multi-pass membrane protein</topology>
    </subcellularLocation>
    <subcellularLocation>
        <location evidence="2">Endoplasmic reticulum membrane</location>
        <topology evidence="2">Multi-pass membrane protein</topology>
    </subcellularLocation>
    <subcellularLocation>
        <location evidence="3">Golgi apparatus membrane</location>
        <topology evidence="3">Multi-pass membrane protein</topology>
    </subcellularLocation>
</comment>
<dbReference type="EMBL" id="WBNA01001415">
    <property type="protein sequence ID" value="NXD18643.1"/>
    <property type="molecule type" value="Genomic_DNA"/>
</dbReference>
<dbReference type="GO" id="GO:0005789">
    <property type="term" value="C:endoplasmic reticulum membrane"/>
    <property type="evidence" value="ECO:0007669"/>
    <property type="project" value="UniProtKB-SubCell"/>
</dbReference>
<dbReference type="GO" id="GO:0016192">
    <property type="term" value="P:vesicle-mediated transport"/>
    <property type="evidence" value="ECO:0007669"/>
    <property type="project" value="UniProtKB-KW"/>
</dbReference>
<keyword evidence="5" id="KW-0813">Transport</keyword>
<keyword evidence="12" id="KW-0675">Receptor</keyword>
<keyword evidence="6 14" id="KW-0812">Transmembrane</keyword>
<evidence type="ECO:0000256" key="9">
    <source>
        <dbReference type="ARBA" id="ARBA00022927"/>
    </source>
</evidence>
<evidence type="ECO:0000256" key="3">
    <source>
        <dbReference type="ARBA" id="ARBA00004653"/>
    </source>
</evidence>
<evidence type="ECO:0000256" key="7">
    <source>
        <dbReference type="ARBA" id="ARBA00022824"/>
    </source>
</evidence>
<evidence type="ECO:0000256" key="5">
    <source>
        <dbReference type="ARBA" id="ARBA00022448"/>
    </source>
</evidence>
<organism evidence="15 16">
    <name type="scientific">Nothocercus nigrocapillus</name>
    <dbReference type="NCBI Taxonomy" id="1977171"/>
    <lineage>
        <taxon>Eukaryota</taxon>
        <taxon>Metazoa</taxon>
        <taxon>Chordata</taxon>
        <taxon>Craniata</taxon>
        <taxon>Vertebrata</taxon>
        <taxon>Euteleostomi</taxon>
        <taxon>Archelosauria</taxon>
        <taxon>Archosauria</taxon>
        <taxon>Dinosauria</taxon>
        <taxon>Saurischia</taxon>
        <taxon>Theropoda</taxon>
        <taxon>Coelurosauria</taxon>
        <taxon>Aves</taxon>
        <taxon>Palaeognathae</taxon>
        <taxon>Tinamiformes</taxon>
        <taxon>Tinamidae</taxon>
        <taxon>Nothocercus</taxon>
    </lineage>
</organism>
<gene>
    <name evidence="15" type="primary">Kdelr1</name>
    <name evidence="15" type="ORF">NOTNIG_R11194</name>
</gene>
<evidence type="ECO:0000256" key="14">
    <source>
        <dbReference type="SAM" id="Phobius"/>
    </source>
</evidence>
<name>A0A851TRV8_9AVES</name>
<evidence type="ECO:0000256" key="8">
    <source>
        <dbReference type="ARBA" id="ARBA00022892"/>
    </source>
</evidence>
<dbReference type="InterPro" id="IPR000133">
    <property type="entry name" value="ER_ret_rcpt"/>
</dbReference>
<accession>A0A851TRV8</accession>
<keyword evidence="7" id="KW-0256">Endoplasmic reticulum</keyword>
<evidence type="ECO:0000256" key="11">
    <source>
        <dbReference type="ARBA" id="ARBA00023136"/>
    </source>
</evidence>
<comment type="caution">
    <text evidence="15">The sequence shown here is derived from an EMBL/GenBank/DDBJ whole genome shotgun (WGS) entry which is preliminary data.</text>
</comment>
<dbReference type="PRINTS" id="PR00660">
    <property type="entry name" value="ERLUMENR"/>
</dbReference>
<evidence type="ECO:0000313" key="16">
    <source>
        <dbReference type="Proteomes" id="UP000661971"/>
    </source>
</evidence>
<evidence type="ECO:0000256" key="10">
    <source>
        <dbReference type="ARBA" id="ARBA00022989"/>
    </source>
</evidence>
<evidence type="ECO:0000256" key="4">
    <source>
        <dbReference type="ARBA" id="ARBA00010120"/>
    </source>
</evidence>